<dbReference type="Proteomes" id="UP000198508">
    <property type="component" value="Unassembled WGS sequence"/>
</dbReference>
<accession>A0A1I0G4A5</accession>
<organism evidence="1 2">
    <name type="scientific">Enterocloster lavalensis</name>
    <dbReference type="NCBI Taxonomy" id="460384"/>
    <lineage>
        <taxon>Bacteria</taxon>
        <taxon>Bacillati</taxon>
        <taxon>Bacillota</taxon>
        <taxon>Clostridia</taxon>
        <taxon>Lachnospirales</taxon>
        <taxon>Lachnospiraceae</taxon>
        <taxon>Enterocloster</taxon>
    </lineage>
</organism>
<gene>
    <name evidence="1" type="ORF">SAMN05216313_11072</name>
</gene>
<dbReference type="STRING" id="460384.SAMN05216313_11072"/>
<name>A0A1I0G4A5_9FIRM</name>
<sequence>MFEYQYGIRLSDDQLSQFRRKLIQIFAQEYDIKSNRLWNCLRVKAKCLDFEEASKLAVPVSVLLYLERQNEVYRTRFKDVCKYVEELEPWEYIDAYVFDDTFSWLFVITHEELKCLVVGLQE</sequence>
<evidence type="ECO:0000313" key="1">
    <source>
        <dbReference type="EMBL" id="SET64698.1"/>
    </source>
</evidence>
<keyword evidence="2" id="KW-1185">Reference proteome</keyword>
<evidence type="ECO:0000313" key="2">
    <source>
        <dbReference type="Proteomes" id="UP000198508"/>
    </source>
</evidence>
<dbReference type="GeneID" id="93279879"/>
<dbReference type="EMBL" id="FOIM01000010">
    <property type="protein sequence ID" value="SET64698.1"/>
    <property type="molecule type" value="Genomic_DNA"/>
</dbReference>
<proteinExistence type="predicted"/>
<protein>
    <submittedName>
        <fullName evidence="1">Uncharacterized protein</fullName>
    </submittedName>
</protein>
<reference evidence="2" key="1">
    <citation type="submission" date="2016-10" db="EMBL/GenBank/DDBJ databases">
        <authorList>
            <person name="Varghese N."/>
            <person name="Submissions S."/>
        </authorList>
    </citation>
    <scope>NUCLEOTIDE SEQUENCE [LARGE SCALE GENOMIC DNA]</scope>
    <source>
        <strain evidence="2">NLAE-zl-G277</strain>
    </source>
</reference>
<dbReference type="AlphaFoldDB" id="A0A1I0G4A5"/>
<dbReference type="RefSeq" id="WP_092363506.1">
    <property type="nucleotide sequence ID" value="NZ_CATZMQ010000032.1"/>
</dbReference>